<protein>
    <recommendedName>
        <fullName evidence="3">YlbF family regulator</fullName>
    </recommendedName>
</protein>
<gene>
    <name evidence="1" type="ORF">GC101_28435</name>
</gene>
<sequence length="115" mass="13603">MGMLLRIAQRMVLKSQEIEAIREGRRPLFSEIEKNEQQIFQKHYEMEFMRLESMYLKQEQIQELKNELGVYDMPVYQQQLDCLEAITNQCISSILKRLFEGGCGQELKKRGLVGE</sequence>
<organism evidence="1 2">
    <name type="scientific">Paenibacillus phytohabitans</name>
    <dbReference type="NCBI Taxonomy" id="2654978"/>
    <lineage>
        <taxon>Bacteria</taxon>
        <taxon>Bacillati</taxon>
        <taxon>Bacillota</taxon>
        <taxon>Bacilli</taxon>
        <taxon>Bacillales</taxon>
        <taxon>Paenibacillaceae</taxon>
        <taxon>Paenibacillus</taxon>
    </lineage>
</organism>
<keyword evidence="2" id="KW-1185">Reference proteome</keyword>
<accession>A0ABX1YP07</accession>
<evidence type="ECO:0008006" key="3">
    <source>
        <dbReference type="Google" id="ProtNLM"/>
    </source>
</evidence>
<name>A0ABX1YP07_9BACL</name>
<comment type="caution">
    <text evidence="1">The sequence shown here is derived from an EMBL/GenBank/DDBJ whole genome shotgun (WGS) entry which is preliminary data.</text>
</comment>
<dbReference type="RefSeq" id="WP_171720092.1">
    <property type="nucleotide sequence ID" value="NZ_WHOB01000086.1"/>
</dbReference>
<evidence type="ECO:0000313" key="1">
    <source>
        <dbReference type="EMBL" id="NOU82797.1"/>
    </source>
</evidence>
<reference evidence="1 2" key="1">
    <citation type="submission" date="2019-10" db="EMBL/GenBank/DDBJ databases">
        <title>Description of Paenibacillus terricola sp. nov.</title>
        <authorList>
            <person name="Carlier A."/>
            <person name="Qi S."/>
        </authorList>
    </citation>
    <scope>NUCLEOTIDE SEQUENCE [LARGE SCALE GENOMIC DNA]</scope>
    <source>
        <strain evidence="1 2">LMG 31459</strain>
    </source>
</reference>
<proteinExistence type="predicted"/>
<dbReference type="Proteomes" id="UP000596857">
    <property type="component" value="Unassembled WGS sequence"/>
</dbReference>
<dbReference type="EMBL" id="WHOB01000086">
    <property type="protein sequence ID" value="NOU82797.1"/>
    <property type="molecule type" value="Genomic_DNA"/>
</dbReference>
<evidence type="ECO:0000313" key="2">
    <source>
        <dbReference type="Proteomes" id="UP000596857"/>
    </source>
</evidence>